<dbReference type="Gene3D" id="3.20.20.70">
    <property type="entry name" value="Aldolase class I"/>
    <property type="match status" value="1"/>
</dbReference>
<evidence type="ECO:0000256" key="3">
    <source>
        <dbReference type="ARBA" id="ARBA00022679"/>
    </source>
</evidence>
<evidence type="ECO:0000313" key="5">
    <source>
        <dbReference type="EMBL" id="KAH8020631.1"/>
    </source>
</evidence>
<dbReference type="GO" id="GO:0047280">
    <property type="term" value="F:nicotinamide phosphoribosyltransferase activity"/>
    <property type="evidence" value="ECO:0007669"/>
    <property type="project" value="TreeGrafter"/>
</dbReference>
<name>A0A9J6DET1_RHIMP</name>
<comment type="caution">
    <text evidence="5">The sequence shown here is derived from an EMBL/GenBank/DDBJ whole genome shotgun (WGS) entry which is preliminary data.</text>
</comment>
<evidence type="ECO:0000259" key="4">
    <source>
        <dbReference type="Pfam" id="PF04095"/>
    </source>
</evidence>
<sequence>MEAIMFQVLEILGRYYSVTVNSLGFRELPPYVRLMHGDGMTLEMAEAVLANAKANQWSAQNVLLASDGTLMREPRGPAQRFAFQCSAATVRGEEVILGGFTEHANEAVRVLRIVESTGLTEKFLIRHLPTA</sequence>
<dbReference type="Proteomes" id="UP000821866">
    <property type="component" value="Chromosome 7"/>
</dbReference>
<keyword evidence="6" id="KW-1185">Reference proteome</keyword>
<protein>
    <recommendedName>
        <fullName evidence="4">Nicotinate/nicotinamide phosphoribosyltransferase domain-containing protein</fullName>
    </recommendedName>
</protein>
<dbReference type="EMBL" id="JABSTU010000009">
    <property type="protein sequence ID" value="KAH8020631.1"/>
    <property type="molecule type" value="Genomic_DNA"/>
</dbReference>
<dbReference type="InterPro" id="IPR013785">
    <property type="entry name" value="Aldolase_TIM"/>
</dbReference>
<dbReference type="InterPro" id="IPR041525">
    <property type="entry name" value="N/Namide_PRibTrfase"/>
</dbReference>
<dbReference type="PANTHER" id="PTHR43816">
    <property type="entry name" value="NICOTINAMIDE PHOSPHORIBOSYLTRANSFERASE"/>
    <property type="match status" value="1"/>
</dbReference>
<organism evidence="5 6">
    <name type="scientific">Rhipicephalus microplus</name>
    <name type="common">Cattle tick</name>
    <name type="synonym">Boophilus microplus</name>
    <dbReference type="NCBI Taxonomy" id="6941"/>
    <lineage>
        <taxon>Eukaryota</taxon>
        <taxon>Metazoa</taxon>
        <taxon>Ecdysozoa</taxon>
        <taxon>Arthropoda</taxon>
        <taxon>Chelicerata</taxon>
        <taxon>Arachnida</taxon>
        <taxon>Acari</taxon>
        <taxon>Parasitiformes</taxon>
        <taxon>Ixodida</taxon>
        <taxon>Ixodoidea</taxon>
        <taxon>Ixodidae</taxon>
        <taxon>Rhipicephalinae</taxon>
        <taxon>Rhipicephalus</taxon>
        <taxon>Boophilus</taxon>
    </lineage>
</organism>
<reference evidence="5" key="2">
    <citation type="submission" date="2021-09" db="EMBL/GenBank/DDBJ databases">
        <authorList>
            <person name="Jia N."/>
            <person name="Wang J."/>
            <person name="Shi W."/>
            <person name="Du L."/>
            <person name="Sun Y."/>
            <person name="Zhan W."/>
            <person name="Jiang J."/>
            <person name="Wang Q."/>
            <person name="Zhang B."/>
            <person name="Ji P."/>
            <person name="Sakyi L.B."/>
            <person name="Cui X."/>
            <person name="Yuan T."/>
            <person name="Jiang B."/>
            <person name="Yang W."/>
            <person name="Lam T.T.-Y."/>
            <person name="Chang Q."/>
            <person name="Ding S."/>
            <person name="Wang X."/>
            <person name="Zhu J."/>
            <person name="Ruan X."/>
            <person name="Zhao L."/>
            <person name="Wei J."/>
            <person name="Que T."/>
            <person name="Du C."/>
            <person name="Cheng J."/>
            <person name="Dai P."/>
            <person name="Han X."/>
            <person name="Huang E."/>
            <person name="Gao Y."/>
            <person name="Liu J."/>
            <person name="Shao H."/>
            <person name="Ye R."/>
            <person name="Li L."/>
            <person name="Wei W."/>
            <person name="Wang X."/>
            <person name="Wang C."/>
            <person name="Huo Q."/>
            <person name="Li W."/>
            <person name="Guo W."/>
            <person name="Chen H."/>
            <person name="Chen S."/>
            <person name="Zhou L."/>
            <person name="Zhou L."/>
            <person name="Ni X."/>
            <person name="Tian J."/>
            <person name="Zhou Y."/>
            <person name="Sheng Y."/>
            <person name="Liu T."/>
            <person name="Pan Y."/>
            <person name="Xia L."/>
            <person name="Li J."/>
            <person name="Zhao F."/>
            <person name="Cao W."/>
        </authorList>
    </citation>
    <scope>NUCLEOTIDE SEQUENCE</scope>
    <source>
        <strain evidence="5">Rmic-2018</strain>
        <tissue evidence="5">Larvae</tissue>
    </source>
</reference>
<reference evidence="5" key="1">
    <citation type="journal article" date="2020" name="Cell">
        <title>Large-Scale Comparative Analyses of Tick Genomes Elucidate Their Genetic Diversity and Vector Capacities.</title>
        <authorList>
            <consortium name="Tick Genome and Microbiome Consortium (TIGMIC)"/>
            <person name="Jia N."/>
            <person name="Wang J."/>
            <person name="Shi W."/>
            <person name="Du L."/>
            <person name="Sun Y."/>
            <person name="Zhan W."/>
            <person name="Jiang J.F."/>
            <person name="Wang Q."/>
            <person name="Zhang B."/>
            <person name="Ji P."/>
            <person name="Bell-Sakyi L."/>
            <person name="Cui X.M."/>
            <person name="Yuan T.T."/>
            <person name="Jiang B.G."/>
            <person name="Yang W.F."/>
            <person name="Lam T.T."/>
            <person name="Chang Q.C."/>
            <person name="Ding S.J."/>
            <person name="Wang X.J."/>
            <person name="Zhu J.G."/>
            <person name="Ruan X.D."/>
            <person name="Zhao L."/>
            <person name="Wei J.T."/>
            <person name="Ye R.Z."/>
            <person name="Que T.C."/>
            <person name="Du C.H."/>
            <person name="Zhou Y.H."/>
            <person name="Cheng J.X."/>
            <person name="Dai P.F."/>
            <person name="Guo W.B."/>
            <person name="Han X.H."/>
            <person name="Huang E.J."/>
            <person name="Li L.F."/>
            <person name="Wei W."/>
            <person name="Gao Y.C."/>
            <person name="Liu J.Z."/>
            <person name="Shao H.Z."/>
            <person name="Wang X."/>
            <person name="Wang C.C."/>
            <person name="Yang T.C."/>
            <person name="Huo Q.B."/>
            <person name="Li W."/>
            <person name="Chen H.Y."/>
            <person name="Chen S.E."/>
            <person name="Zhou L.G."/>
            <person name="Ni X.B."/>
            <person name="Tian J.H."/>
            <person name="Sheng Y."/>
            <person name="Liu T."/>
            <person name="Pan Y.S."/>
            <person name="Xia L.Y."/>
            <person name="Li J."/>
            <person name="Zhao F."/>
            <person name="Cao W.C."/>
        </authorList>
    </citation>
    <scope>NUCLEOTIDE SEQUENCE</scope>
    <source>
        <strain evidence="5">Rmic-2018</strain>
    </source>
</reference>
<gene>
    <name evidence="5" type="ORF">HPB51_002580</name>
</gene>
<evidence type="ECO:0000256" key="2">
    <source>
        <dbReference type="ARBA" id="ARBA00022676"/>
    </source>
</evidence>
<dbReference type="InterPro" id="IPR016471">
    <property type="entry name" value="Nicotinamide_PRibTrfase"/>
</dbReference>
<dbReference type="VEuPathDB" id="VectorBase:LOC119174016"/>
<dbReference type="AlphaFoldDB" id="A0A9J6DET1"/>
<keyword evidence="3" id="KW-0808">Transferase</keyword>
<evidence type="ECO:0000256" key="1">
    <source>
        <dbReference type="ARBA" id="ARBA00004790"/>
    </source>
</evidence>
<keyword evidence="2" id="KW-0328">Glycosyltransferase</keyword>
<dbReference type="GO" id="GO:0009435">
    <property type="term" value="P:NAD+ biosynthetic process"/>
    <property type="evidence" value="ECO:0007669"/>
    <property type="project" value="TreeGrafter"/>
</dbReference>
<dbReference type="Pfam" id="PF04095">
    <property type="entry name" value="NAPRTase"/>
    <property type="match status" value="1"/>
</dbReference>
<evidence type="ECO:0000313" key="6">
    <source>
        <dbReference type="Proteomes" id="UP000821866"/>
    </source>
</evidence>
<comment type="pathway">
    <text evidence="1">Cofactor biosynthesis; NAD(+) biosynthesis.</text>
</comment>
<dbReference type="PANTHER" id="PTHR43816:SF1">
    <property type="entry name" value="NICOTINAMIDE PHOSPHORIBOSYLTRANSFERASE"/>
    <property type="match status" value="1"/>
</dbReference>
<feature type="domain" description="Nicotinate/nicotinamide phosphoribosyltransferase" evidence="4">
    <location>
        <begin position="6"/>
        <end position="94"/>
    </location>
</feature>
<proteinExistence type="predicted"/>
<accession>A0A9J6DET1</accession>